<proteinExistence type="predicted"/>
<keyword evidence="16" id="KW-1185">Reference proteome</keyword>
<dbReference type="InterPro" id="IPR008207">
    <property type="entry name" value="Sig_transdc_His_kin_Hpt_dom"/>
</dbReference>
<name>A0A4Q9DLN5_9BACL</name>
<accession>A0A4Q9DLN5</accession>
<keyword evidence="12" id="KW-0472">Membrane</keyword>
<comment type="catalytic activity">
    <reaction evidence="1">
        <text>ATP + protein L-histidine = ADP + protein N-phospho-L-histidine.</text>
        <dbReference type="EC" id="2.7.13.3"/>
    </reaction>
</comment>
<feature type="modified residue" description="Phosphohistidine" evidence="10">
    <location>
        <position position="553"/>
    </location>
</feature>
<dbReference type="SMART" id="SM00387">
    <property type="entry name" value="HATPase_c"/>
    <property type="match status" value="1"/>
</dbReference>
<dbReference type="Pfam" id="PF05228">
    <property type="entry name" value="CHASE4"/>
    <property type="match status" value="1"/>
</dbReference>
<gene>
    <name evidence="15" type="ORF">EYB31_23310</name>
</gene>
<keyword evidence="3" id="KW-0145">Chemotaxis</keyword>
<keyword evidence="12" id="KW-1133">Transmembrane helix</keyword>
<reference evidence="15 16" key="1">
    <citation type="submission" date="2019-02" db="EMBL/GenBank/DDBJ databases">
        <title>Paenibacillus sp. nov., isolated from surface-sterilized tissue of Thalictrum simplex L.</title>
        <authorList>
            <person name="Tuo L."/>
        </authorList>
    </citation>
    <scope>NUCLEOTIDE SEQUENCE [LARGE SCALE GENOMIC DNA]</scope>
    <source>
        <strain evidence="15 16">N2SHLJ1</strain>
    </source>
</reference>
<dbReference type="GO" id="GO:0006935">
    <property type="term" value="P:chemotaxis"/>
    <property type="evidence" value="ECO:0007669"/>
    <property type="project" value="UniProtKB-KW"/>
</dbReference>
<dbReference type="InterPro" id="IPR007892">
    <property type="entry name" value="CHASE4"/>
</dbReference>
<dbReference type="InterPro" id="IPR005467">
    <property type="entry name" value="His_kinase_dom"/>
</dbReference>
<dbReference type="GO" id="GO:0005524">
    <property type="term" value="F:ATP binding"/>
    <property type="evidence" value="ECO:0007669"/>
    <property type="project" value="UniProtKB-KW"/>
</dbReference>
<dbReference type="GO" id="GO:0000160">
    <property type="term" value="P:phosphorelay signal transduction system"/>
    <property type="evidence" value="ECO:0007669"/>
    <property type="project" value="UniProtKB-KW"/>
</dbReference>
<feature type="transmembrane region" description="Helical" evidence="12">
    <location>
        <begin position="283"/>
        <end position="302"/>
    </location>
</feature>
<evidence type="ECO:0000256" key="7">
    <source>
        <dbReference type="ARBA" id="ARBA00022777"/>
    </source>
</evidence>
<evidence type="ECO:0000256" key="9">
    <source>
        <dbReference type="ARBA" id="ARBA00023012"/>
    </source>
</evidence>
<evidence type="ECO:0000256" key="5">
    <source>
        <dbReference type="ARBA" id="ARBA00022679"/>
    </source>
</evidence>
<evidence type="ECO:0000256" key="11">
    <source>
        <dbReference type="SAM" id="Coils"/>
    </source>
</evidence>
<dbReference type="InterPro" id="IPR003594">
    <property type="entry name" value="HATPase_dom"/>
</dbReference>
<dbReference type="InterPro" id="IPR036641">
    <property type="entry name" value="HPT_dom_sf"/>
</dbReference>
<dbReference type="EC" id="2.7.13.3" evidence="2"/>
<dbReference type="RefSeq" id="WP_131015827.1">
    <property type="nucleotide sequence ID" value="NZ_SIRE01000017.1"/>
</dbReference>
<dbReference type="PANTHER" id="PTHR43395">
    <property type="entry name" value="SENSOR HISTIDINE KINASE CHEA"/>
    <property type="match status" value="1"/>
</dbReference>
<dbReference type="InterPro" id="IPR051315">
    <property type="entry name" value="Bact_Chemotaxis_CheA"/>
</dbReference>
<dbReference type="InterPro" id="IPR004358">
    <property type="entry name" value="Sig_transdc_His_kin-like_C"/>
</dbReference>
<dbReference type="InterPro" id="IPR036890">
    <property type="entry name" value="HATPase_C_sf"/>
</dbReference>
<keyword evidence="6" id="KW-0547">Nucleotide-binding</keyword>
<evidence type="ECO:0000256" key="12">
    <source>
        <dbReference type="SAM" id="Phobius"/>
    </source>
</evidence>
<evidence type="ECO:0000256" key="8">
    <source>
        <dbReference type="ARBA" id="ARBA00022840"/>
    </source>
</evidence>
<keyword evidence="8" id="KW-0067">ATP-binding</keyword>
<dbReference type="OrthoDB" id="9798098at2"/>
<organism evidence="15 16">
    <name type="scientific">Paenibacillus thalictri</name>
    <dbReference type="NCBI Taxonomy" id="2527873"/>
    <lineage>
        <taxon>Bacteria</taxon>
        <taxon>Bacillati</taxon>
        <taxon>Bacillota</taxon>
        <taxon>Bacilli</taxon>
        <taxon>Bacillales</taxon>
        <taxon>Paenibacillaceae</taxon>
        <taxon>Paenibacillus</taxon>
    </lineage>
</organism>
<evidence type="ECO:0000256" key="6">
    <source>
        <dbReference type="ARBA" id="ARBA00022741"/>
    </source>
</evidence>
<sequence length="852" mass="95765">MIKTRKSRSFMTELLVWVMLLIVLPLAAISVFFYRHELAEWEKIEREKSVLANHTAQKSVVKLGDSILGVTITNGYWEDNRQAILSGDKEWLDKNISDMPDVVPNVDFVAETDLNGKVLAQAGDVREFQDVIQFPVIMQRFEKEKKFAGLVNTSKGIAVIAVSQVTGDKGEGDPAGLLITGRLLTNDNFLGLKDTLQTDIAVLLTNGQFLASSDGIEQERLESYLAAVSGESPEQFRLEQRGPAYVSNTIAPLLDMSGEPIGVIYTELPSRSWSEAAAGLRELGFYSLGIMLLLVLLVITLLRQRIFLPLRHFTAMMEEVAAGKEITPVPKHVQQAEAQIVTAIHRIKEWNQTLERTVQRRTAEIRNLLDNAKQGFMSVGSDLKALGEYSVECTRIFNKSIAGIELPELFYPGDPKERKLMECIMKDYFQERDRLKKELIFSLLPEEIVVAGLYVKVEYKPVRLSIVQADGQNADEDILMVMLTDITETRKLENQMERERARLKLVVHTVTHEEDFAHITQSFEAFLRHELPELAATRGSARDKMFRLYKNIHTFKGNFGYLQFTHTVALLHELESRLMFELQNGKEPTETDVSELIRCLRETEWMAQDMQVLQEALGETFSHLGQIFDVKLTKVQWDDLVCRLESSFTSEANQEWMSQIKQWRYKPIKTLIRHYPAYLHELADRNGLLLHPPELRGSDLPVDPDRLHGITDSLVHIVRNIVSHGIETPEERFAAGKDEYASVCISAERSESGVVISVSDDGRGIDLDAVFKRALEVGLLKAPELAPLLSEEDIAQLVFAEQLSTSGEVTEWSGRGIGLSAVKAEAEKCGGTVKVQTTAGAGTTFTITVPHA</sequence>
<keyword evidence="4 10" id="KW-0597">Phosphoprotein</keyword>
<dbReference type="Pfam" id="PF02518">
    <property type="entry name" value="HATPase_c"/>
    <property type="match status" value="1"/>
</dbReference>
<dbReference type="PROSITE" id="PS50894">
    <property type="entry name" value="HPT"/>
    <property type="match status" value="1"/>
</dbReference>
<keyword evidence="5" id="KW-0808">Transferase</keyword>
<dbReference type="Gene3D" id="3.30.565.10">
    <property type="entry name" value="Histidine kinase-like ATPase, C-terminal domain"/>
    <property type="match status" value="1"/>
</dbReference>
<keyword evidence="12" id="KW-0812">Transmembrane</keyword>
<evidence type="ECO:0000259" key="13">
    <source>
        <dbReference type="PROSITE" id="PS50109"/>
    </source>
</evidence>
<dbReference type="EMBL" id="SIRE01000017">
    <property type="protein sequence ID" value="TBL75340.1"/>
    <property type="molecule type" value="Genomic_DNA"/>
</dbReference>
<evidence type="ECO:0000256" key="10">
    <source>
        <dbReference type="PROSITE-ProRule" id="PRU00110"/>
    </source>
</evidence>
<dbReference type="PROSITE" id="PS50109">
    <property type="entry name" value="HIS_KIN"/>
    <property type="match status" value="1"/>
</dbReference>
<evidence type="ECO:0000313" key="16">
    <source>
        <dbReference type="Proteomes" id="UP000293142"/>
    </source>
</evidence>
<dbReference type="PRINTS" id="PR00344">
    <property type="entry name" value="BCTRLSENSOR"/>
</dbReference>
<protein>
    <recommendedName>
        <fullName evidence="2">histidine kinase</fullName>
        <ecNumber evidence="2">2.7.13.3</ecNumber>
    </recommendedName>
</protein>
<feature type="domain" description="Histidine kinase" evidence="13">
    <location>
        <begin position="714"/>
        <end position="852"/>
    </location>
</feature>
<feature type="domain" description="HPt" evidence="14">
    <location>
        <begin position="512"/>
        <end position="614"/>
    </location>
</feature>
<evidence type="ECO:0000313" key="15">
    <source>
        <dbReference type="EMBL" id="TBL75340.1"/>
    </source>
</evidence>
<dbReference type="Proteomes" id="UP000293142">
    <property type="component" value="Unassembled WGS sequence"/>
</dbReference>
<feature type="coiled-coil region" evidence="11">
    <location>
        <begin position="333"/>
        <end position="371"/>
    </location>
</feature>
<dbReference type="FunFam" id="3.30.565.10:FF:000016">
    <property type="entry name" value="Chemotaxis protein CheA, putative"/>
    <property type="match status" value="1"/>
</dbReference>
<dbReference type="GO" id="GO:0004673">
    <property type="term" value="F:protein histidine kinase activity"/>
    <property type="evidence" value="ECO:0007669"/>
    <property type="project" value="UniProtKB-EC"/>
</dbReference>
<comment type="caution">
    <text evidence="15">The sequence shown here is derived from an EMBL/GenBank/DDBJ whole genome shotgun (WGS) entry which is preliminary data.</text>
</comment>
<dbReference type="SUPFAM" id="SSF47226">
    <property type="entry name" value="Histidine-containing phosphotransfer domain, HPT domain"/>
    <property type="match status" value="1"/>
</dbReference>
<keyword evidence="11" id="KW-0175">Coiled coil</keyword>
<dbReference type="Gene3D" id="1.20.120.160">
    <property type="entry name" value="HPT domain"/>
    <property type="match status" value="1"/>
</dbReference>
<evidence type="ECO:0000259" key="14">
    <source>
        <dbReference type="PROSITE" id="PS50894"/>
    </source>
</evidence>
<evidence type="ECO:0000256" key="1">
    <source>
        <dbReference type="ARBA" id="ARBA00000085"/>
    </source>
</evidence>
<dbReference type="PANTHER" id="PTHR43395:SF10">
    <property type="entry name" value="CHEMOTAXIS PROTEIN CHEA"/>
    <property type="match status" value="1"/>
</dbReference>
<evidence type="ECO:0000256" key="3">
    <source>
        <dbReference type="ARBA" id="ARBA00022500"/>
    </source>
</evidence>
<evidence type="ECO:0000256" key="4">
    <source>
        <dbReference type="ARBA" id="ARBA00022553"/>
    </source>
</evidence>
<dbReference type="AlphaFoldDB" id="A0A4Q9DLN5"/>
<keyword evidence="7" id="KW-0418">Kinase</keyword>
<keyword evidence="9" id="KW-0902">Two-component regulatory system</keyword>
<dbReference type="SUPFAM" id="SSF55874">
    <property type="entry name" value="ATPase domain of HSP90 chaperone/DNA topoisomerase II/histidine kinase"/>
    <property type="match status" value="1"/>
</dbReference>
<evidence type="ECO:0000256" key="2">
    <source>
        <dbReference type="ARBA" id="ARBA00012438"/>
    </source>
</evidence>